<dbReference type="EMBL" id="JAIWYP010000013">
    <property type="protein sequence ID" value="KAH3717253.1"/>
    <property type="molecule type" value="Genomic_DNA"/>
</dbReference>
<gene>
    <name evidence="1" type="ORF">DPMN_060035</name>
</gene>
<organism evidence="1 2">
    <name type="scientific">Dreissena polymorpha</name>
    <name type="common">Zebra mussel</name>
    <name type="synonym">Mytilus polymorpha</name>
    <dbReference type="NCBI Taxonomy" id="45954"/>
    <lineage>
        <taxon>Eukaryota</taxon>
        <taxon>Metazoa</taxon>
        <taxon>Spiralia</taxon>
        <taxon>Lophotrochozoa</taxon>
        <taxon>Mollusca</taxon>
        <taxon>Bivalvia</taxon>
        <taxon>Autobranchia</taxon>
        <taxon>Heteroconchia</taxon>
        <taxon>Euheterodonta</taxon>
        <taxon>Imparidentia</taxon>
        <taxon>Neoheterodontei</taxon>
        <taxon>Myida</taxon>
        <taxon>Dreissenoidea</taxon>
        <taxon>Dreissenidae</taxon>
        <taxon>Dreissena</taxon>
    </lineage>
</organism>
<dbReference type="AlphaFoldDB" id="A0A9D4C566"/>
<reference evidence="1" key="2">
    <citation type="submission" date="2020-11" db="EMBL/GenBank/DDBJ databases">
        <authorList>
            <person name="McCartney M.A."/>
            <person name="Auch B."/>
            <person name="Kono T."/>
            <person name="Mallez S."/>
            <person name="Becker A."/>
            <person name="Gohl D.M."/>
            <person name="Silverstein K.A.T."/>
            <person name="Koren S."/>
            <person name="Bechman K.B."/>
            <person name="Herman A."/>
            <person name="Abrahante J.E."/>
            <person name="Garbe J."/>
        </authorList>
    </citation>
    <scope>NUCLEOTIDE SEQUENCE</scope>
    <source>
        <strain evidence="1">Duluth1</strain>
        <tissue evidence="1">Whole animal</tissue>
    </source>
</reference>
<name>A0A9D4C566_DREPO</name>
<evidence type="ECO:0000313" key="2">
    <source>
        <dbReference type="Proteomes" id="UP000828390"/>
    </source>
</evidence>
<reference evidence="1" key="1">
    <citation type="journal article" date="2019" name="bioRxiv">
        <title>The Genome of the Zebra Mussel, Dreissena polymorpha: A Resource for Invasive Species Research.</title>
        <authorList>
            <person name="McCartney M.A."/>
            <person name="Auch B."/>
            <person name="Kono T."/>
            <person name="Mallez S."/>
            <person name="Zhang Y."/>
            <person name="Obille A."/>
            <person name="Becker A."/>
            <person name="Abrahante J.E."/>
            <person name="Garbe J."/>
            <person name="Badalamenti J.P."/>
            <person name="Herman A."/>
            <person name="Mangelson H."/>
            <person name="Liachko I."/>
            <person name="Sullivan S."/>
            <person name="Sone E.D."/>
            <person name="Koren S."/>
            <person name="Silverstein K.A.T."/>
            <person name="Beckman K.B."/>
            <person name="Gohl D.M."/>
        </authorList>
    </citation>
    <scope>NUCLEOTIDE SEQUENCE</scope>
    <source>
        <strain evidence="1">Duluth1</strain>
        <tissue evidence="1">Whole animal</tissue>
    </source>
</reference>
<keyword evidence="2" id="KW-1185">Reference proteome</keyword>
<proteinExistence type="predicted"/>
<protein>
    <submittedName>
        <fullName evidence="1">Uncharacterized protein</fullName>
    </submittedName>
</protein>
<sequence>MFLNSDQPTLTVWWSFYSVRVWWSFCEGVYSVRCEGVCEGVVVIKGGMGGGGGWGGFLGAMYSVRVWIKPAELYPGMVIVEPSLIAFCSRNIALGIERFKG</sequence>
<evidence type="ECO:0000313" key="1">
    <source>
        <dbReference type="EMBL" id="KAH3717253.1"/>
    </source>
</evidence>
<comment type="caution">
    <text evidence="1">The sequence shown here is derived from an EMBL/GenBank/DDBJ whole genome shotgun (WGS) entry which is preliminary data.</text>
</comment>
<dbReference type="Proteomes" id="UP000828390">
    <property type="component" value="Unassembled WGS sequence"/>
</dbReference>
<accession>A0A9D4C566</accession>